<evidence type="ECO:0000256" key="3">
    <source>
        <dbReference type="ARBA" id="ARBA00022448"/>
    </source>
</evidence>
<dbReference type="FunFam" id="1.20.1250.20:FF:000254">
    <property type="entry name" value="MAL31p Maltose permease"/>
    <property type="match status" value="1"/>
</dbReference>
<keyword evidence="7 10" id="KW-0472">Membrane</keyword>
<protein>
    <submittedName>
        <fullName evidence="12">Major facilitator superfamily transporter SP family general alpha glucoside:H+ symporter</fullName>
    </submittedName>
</protein>
<reference evidence="12" key="2">
    <citation type="submission" date="2020-02" db="EMBL/GenBank/DDBJ databases">
        <title>Identification and distribution of gene clusters putatively required for synthesis of sphingolipid metabolism inhibitors in phylogenetically diverse species of the filamentous fungus Fusarium.</title>
        <authorList>
            <person name="Kim H.-S."/>
            <person name="Busman M."/>
            <person name="Brown D.W."/>
            <person name="Divon H."/>
            <person name="Uhlig S."/>
            <person name="Proctor R.H."/>
        </authorList>
    </citation>
    <scope>NUCLEOTIDE SEQUENCE</scope>
    <source>
        <strain evidence="12">NRRL 25174</strain>
    </source>
</reference>
<dbReference type="PANTHER" id="PTHR48022:SF5">
    <property type="entry name" value="ALPHA-GLUCOSIDES PERMEASE MPH2-RELATED"/>
    <property type="match status" value="1"/>
</dbReference>
<feature type="transmembrane region" description="Helical" evidence="10">
    <location>
        <begin position="479"/>
        <end position="497"/>
    </location>
</feature>
<dbReference type="Pfam" id="PF00083">
    <property type="entry name" value="Sugar_tr"/>
    <property type="match status" value="1"/>
</dbReference>
<evidence type="ECO:0000256" key="8">
    <source>
        <dbReference type="ARBA" id="ARBA00026248"/>
    </source>
</evidence>
<keyword evidence="6 10" id="KW-1133">Transmembrane helix</keyword>
<evidence type="ECO:0000256" key="5">
    <source>
        <dbReference type="ARBA" id="ARBA00022692"/>
    </source>
</evidence>
<dbReference type="SUPFAM" id="SSF103473">
    <property type="entry name" value="MFS general substrate transporter"/>
    <property type="match status" value="1"/>
</dbReference>
<keyword evidence="4" id="KW-0762">Sugar transport</keyword>
<dbReference type="InterPro" id="IPR003663">
    <property type="entry name" value="Sugar/inositol_transpt"/>
</dbReference>
<feature type="transmembrane region" description="Helical" evidence="10">
    <location>
        <begin position="134"/>
        <end position="152"/>
    </location>
</feature>
<keyword evidence="8" id="KW-0462">Maltose metabolism</keyword>
<keyword evidence="13" id="KW-1185">Reference proteome</keyword>
<evidence type="ECO:0000313" key="12">
    <source>
        <dbReference type="EMBL" id="KAF4335662.1"/>
    </source>
</evidence>
<dbReference type="GO" id="GO:0016020">
    <property type="term" value="C:membrane"/>
    <property type="evidence" value="ECO:0007669"/>
    <property type="project" value="UniProtKB-SubCell"/>
</dbReference>
<dbReference type="PANTHER" id="PTHR48022">
    <property type="entry name" value="PLASTIDIC GLUCOSE TRANSPORTER 4"/>
    <property type="match status" value="1"/>
</dbReference>
<evidence type="ECO:0000256" key="9">
    <source>
        <dbReference type="RuleBase" id="RU003346"/>
    </source>
</evidence>
<evidence type="ECO:0000256" key="1">
    <source>
        <dbReference type="ARBA" id="ARBA00004141"/>
    </source>
</evidence>
<keyword evidence="5 10" id="KW-0812">Transmembrane</keyword>
<comment type="caution">
    <text evidence="12">The sequence shown here is derived from an EMBL/GenBank/DDBJ whole genome shotgun (WGS) entry which is preliminary data.</text>
</comment>
<keyword evidence="3 9" id="KW-0813">Transport</keyword>
<evidence type="ECO:0000256" key="10">
    <source>
        <dbReference type="SAM" id="Phobius"/>
    </source>
</evidence>
<feature type="transmembrane region" description="Helical" evidence="10">
    <location>
        <begin position="101"/>
        <end position="122"/>
    </location>
</feature>
<dbReference type="GO" id="GO:0000023">
    <property type="term" value="P:maltose metabolic process"/>
    <property type="evidence" value="ECO:0007669"/>
    <property type="project" value="UniProtKB-KW"/>
</dbReference>
<dbReference type="Gene3D" id="1.20.1250.20">
    <property type="entry name" value="MFS general substrate transporter like domains"/>
    <property type="match status" value="1"/>
</dbReference>
<evidence type="ECO:0000256" key="7">
    <source>
        <dbReference type="ARBA" id="ARBA00023136"/>
    </source>
</evidence>
<feature type="transmembrane region" description="Helical" evidence="10">
    <location>
        <begin position="53"/>
        <end position="70"/>
    </location>
</feature>
<dbReference type="Proteomes" id="UP000730481">
    <property type="component" value="Unassembled WGS sequence"/>
</dbReference>
<reference evidence="12" key="1">
    <citation type="journal article" date="2017" name="Mycologia">
        <title>Fusarium algeriense, sp. nov., a novel toxigenic crown rot pathogen of durum wheat from Algeria is nested in the Fusarium burgessii species complex.</title>
        <authorList>
            <person name="Laraba I."/>
            <person name="Keddad A."/>
            <person name="Boureghda H."/>
            <person name="Abdallah N."/>
            <person name="Vaughan M.M."/>
            <person name="Proctor R.H."/>
            <person name="Busman M."/>
            <person name="O'Donnell K."/>
        </authorList>
    </citation>
    <scope>NUCLEOTIDE SEQUENCE</scope>
    <source>
        <strain evidence="12">NRRL 25174</strain>
    </source>
</reference>
<evidence type="ECO:0000256" key="2">
    <source>
        <dbReference type="ARBA" id="ARBA00010992"/>
    </source>
</evidence>
<feature type="transmembrane region" description="Helical" evidence="10">
    <location>
        <begin position="227"/>
        <end position="244"/>
    </location>
</feature>
<dbReference type="EMBL" id="PVQB02000542">
    <property type="protein sequence ID" value="KAF4335662.1"/>
    <property type="molecule type" value="Genomic_DNA"/>
</dbReference>
<dbReference type="PROSITE" id="PS00217">
    <property type="entry name" value="SUGAR_TRANSPORT_2"/>
    <property type="match status" value="1"/>
</dbReference>
<feature type="transmembrane region" description="Helical" evidence="10">
    <location>
        <begin position="380"/>
        <end position="398"/>
    </location>
</feature>
<dbReference type="InterPro" id="IPR050360">
    <property type="entry name" value="MFS_Sugar_Transporters"/>
</dbReference>
<dbReference type="PROSITE" id="PS50850">
    <property type="entry name" value="MFS"/>
    <property type="match status" value="1"/>
</dbReference>
<comment type="similarity">
    <text evidence="2 9">Belongs to the major facilitator superfamily. Sugar transporter (TC 2.A.1.1) family.</text>
</comment>
<evidence type="ECO:0000256" key="4">
    <source>
        <dbReference type="ARBA" id="ARBA00022597"/>
    </source>
</evidence>
<name>A0A9P5ACZ6_9HYPO</name>
<feature type="transmembrane region" description="Helical" evidence="10">
    <location>
        <begin position="353"/>
        <end position="373"/>
    </location>
</feature>
<accession>A0A9P5ACZ6</accession>
<feature type="transmembrane region" description="Helical" evidence="10">
    <location>
        <begin position="404"/>
        <end position="432"/>
    </location>
</feature>
<sequence>MALQPTKDTDLKEGVDHCEGAKATATDDLHQAQRAVEEERETTFLKSIKQHRAAVAWSILLSTAIIMEGYDMKLIGSLNAQPAFKKRYGERLPNGNYEIPAAWQAGLSNGASVGSIFGLYLNGHVSERLGFKKAMLLSLVLMTLAIFIPFFAPSIQVLLVGQIFQGIPWGVFQTLTTAYAAEVCPVHLRGYLTTYVNLCWVIGQFLSAGVLRAMADRTDQWAYRIPFAIQWIWPVPLIIAISFAPESPWWCVRKDRIADAKANLRRLVNSRTTSAEALDNMVKLMEVTVAQEREAGTGKHYPDCFRGVNRRRTMIACCTWGIQILSGTGLRTYATYFYHQAGLPTTQAFNMSLIQYALGIVGVWVSWLMLPYFGRRTMYIWGLIGLEACLLVIGGLGTRPTTAALGWTIGSMLILYTVVYDITVGPICYALVSEVPASELRSKTVVLARMTYNMLNIVSNVITPYMLNPGAWAWGAKTGFFFAGTCLLSLVFTLLCIPETKGRTYAELNILFQRRTKAWKFAEEKVTLDDED</sequence>
<comment type="subcellular location">
    <subcellularLocation>
        <location evidence="1">Membrane</location>
        <topology evidence="1">Multi-pass membrane protein</topology>
    </subcellularLocation>
</comment>
<organism evidence="12 13">
    <name type="scientific">Fusarium beomiforme</name>
    <dbReference type="NCBI Taxonomy" id="44412"/>
    <lineage>
        <taxon>Eukaryota</taxon>
        <taxon>Fungi</taxon>
        <taxon>Dikarya</taxon>
        <taxon>Ascomycota</taxon>
        <taxon>Pezizomycotina</taxon>
        <taxon>Sordariomycetes</taxon>
        <taxon>Hypocreomycetidae</taxon>
        <taxon>Hypocreales</taxon>
        <taxon>Nectriaceae</taxon>
        <taxon>Fusarium</taxon>
        <taxon>Fusarium burgessii species complex</taxon>
    </lineage>
</organism>
<dbReference type="NCBIfam" id="TIGR00879">
    <property type="entry name" value="SP"/>
    <property type="match status" value="1"/>
</dbReference>
<feature type="domain" description="Major facilitator superfamily (MFS) profile" evidence="11">
    <location>
        <begin position="57"/>
        <end position="501"/>
    </location>
</feature>
<dbReference type="OrthoDB" id="6612291at2759"/>
<dbReference type="GO" id="GO:0005351">
    <property type="term" value="F:carbohydrate:proton symporter activity"/>
    <property type="evidence" value="ECO:0007669"/>
    <property type="project" value="TreeGrafter"/>
</dbReference>
<feature type="transmembrane region" description="Helical" evidence="10">
    <location>
        <begin position="195"/>
        <end position="215"/>
    </location>
</feature>
<gene>
    <name evidence="12" type="ORF">FBEOM_10499</name>
</gene>
<dbReference type="InterPro" id="IPR020846">
    <property type="entry name" value="MFS_dom"/>
</dbReference>
<evidence type="ECO:0000256" key="6">
    <source>
        <dbReference type="ARBA" id="ARBA00022989"/>
    </source>
</evidence>
<evidence type="ECO:0000259" key="11">
    <source>
        <dbReference type="PROSITE" id="PS50850"/>
    </source>
</evidence>
<dbReference type="InterPro" id="IPR005829">
    <property type="entry name" value="Sugar_transporter_CS"/>
</dbReference>
<evidence type="ECO:0000313" key="13">
    <source>
        <dbReference type="Proteomes" id="UP000730481"/>
    </source>
</evidence>
<feature type="transmembrane region" description="Helical" evidence="10">
    <location>
        <begin position="444"/>
        <end position="467"/>
    </location>
</feature>
<proteinExistence type="inferred from homology"/>
<dbReference type="AlphaFoldDB" id="A0A9P5ACZ6"/>
<dbReference type="InterPro" id="IPR036259">
    <property type="entry name" value="MFS_trans_sf"/>
</dbReference>
<dbReference type="InterPro" id="IPR005828">
    <property type="entry name" value="MFS_sugar_transport-like"/>
</dbReference>